<dbReference type="InterPro" id="IPR000515">
    <property type="entry name" value="MetI-like"/>
</dbReference>
<proteinExistence type="inferred from homology"/>
<organism evidence="9 10">
    <name type="scientific">Neorhizobium alkalisoli</name>
    <dbReference type="NCBI Taxonomy" id="528178"/>
    <lineage>
        <taxon>Bacteria</taxon>
        <taxon>Pseudomonadati</taxon>
        <taxon>Pseudomonadota</taxon>
        <taxon>Alphaproteobacteria</taxon>
        <taxon>Hyphomicrobiales</taxon>
        <taxon>Rhizobiaceae</taxon>
        <taxon>Rhizobium/Agrobacterium group</taxon>
        <taxon>Neorhizobium</taxon>
    </lineage>
</organism>
<dbReference type="PROSITE" id="PS50928">
    <property type="entry name" value="ABC_TM1"/>
    <property type="match status" value="1"/>
</dbReference>
<evidence type="ECO:0000256" key="1">
    <source>
        <dbReference type="ARBA" id="ARBA00004651"/>
    </source>
</evidence>
<evidence type="ECO:0000313" key="10">
    <source>
        <dbReference type="Proteomes" id="UP000320653"/>
    </source>
</evidence>
<evidence type="ECO:0000256" key="2">
    <source>
        <dbReference type="ARBA" id="ARBA00022448"/>
    </source>
</evidence>
<dbReference type="GO" id="GO:0005886">
    <property type="term" value="C:plasma membrane"/>
    <property type="evidence" value="ECO:0007669"/>
    <property type="project" value="UniProtKB-SubCell"/>
</dbReference>
<keyword evidence="5 7" id="KW-1133">Transmembrane helix</keyword>
<dbReference type="InterPro" id="IPR045621">
    <property type="entry name" value="BPD_transp_1_N"/>
</dbReference>
<dbReference type="CDD" id="cd06261">
    <property type="entry name" value="TM_PBP2"/>
    <property type="match status" value="1"/>
</dbReference>
<keyword evidence="2 7" id="KW-0813">Transport</keyword>
<dbReference type="EMBL" id="VIWP01000001">
    <property type="protein sequence ID" value="TWF58345.1"/>
    <property type="molecule type" value="Genomic_DNA"/>
</dbReference>
<evidence type="ECO:0000313" key="9">
    <source>
        <dbReference type="EMBL" id="TWF58345.1"/>
    </source>
</evidence>
<evidence type="ECO:0000256" key="6">
    <source>
        <dbReference type="ARBA" id="ARBA00023136"/>
    </source>
</evidence>
<dbReference type="PANTHER" id="PTHR43163:SF6">
    <property type="entry name" value="DIPEPTIDE TRANSPORT SYSTEM PERMEASE PROTEIN DPPB-RELATED"/>
    <property type="match status" value="1"/>
</dbReference>
<feature type="domain" description="ABC transmembrane type-1" evidence="8">
    <location>
        <begin position="96"/>
        <end position="306"/>
    </location>
</feature>
<dbReference type="InterPro" id="IPR035906">
    <property type="entry name" value="MetI-like_sf"/>
</dbReference>
<protein>
    <submittedName>
        <fullName evidence="9">Peptide/nickel transport system permease protein</fullName>
    </submittedName>
</protein>
<gene>
    <name evidence="9" type="ORF">FHW37_101149</name>
</gene>
<dbReference type="AlphaFoldDB" id="A0A561R6V5"/>
<keyword evidence="10" id="KW-1185">Reference proteome</keyword>
<dbReference type="GO" id="GO:0055085">
    <property type="term" value="P:transmembrane transport"/>
    <property type="evidence" value="ECO:0007669"/>
    <property type="project" value="InterPro"/>
</dbReference>
<sequence>MLTYIVNRLLQSVVLLLLVSIIGFAVLNLAPGGPLSQYALTPGLTQEALDRIAHQMGLDRPLPVQYLDWIWRLLQGDWGKSYRDQLPVLQIISSHLFATLLLMGTSMVISIGLGTWIGIRGATKRYSVFDYTATIGAMVALSIPTFWFGLVAIYVFTLRLKWLPAGNMYTIGNESIMDYAIHLIMPSLVLAFVDIAVWSRYMRSATLDVINQDFVRTARAKGLPERSILMKHVVRNALIPMITLAGMQLPTILGGALVTETVFTWPGMGRLFLDSLGYHDYPVVMGLLMFSAILVLAGSLIADLLVAVVDPRVRFG</sequence>
<comment type="subcellular location">
    <subcellularLocation>
        <location evidence="1 7">Cell membrane</location>
        <topology evidence="1 7">Multi-pass membrane protein</topology>
    </subcellularLocation>
</comment>
<dbReference type="SUPFAM" id="SSF161098">
    <property type="entry name" value="MetI-like"/>
    <property type="match status" value="1"/>
</dbReference>
<accession>A0A561R6V5</accession>
<name>A0A561R6V5_9HYPH</name>
<feature type="transmembrane region" description="Helical" evidence="7">
    <location>
        <begin position="96"/>
        <end position="119"/>
    </location>
</feature>
<feature type="transmembrane region" description="Helical" evidence="7">
    <location>
        <begin position="176"/>
        <end position="197"/>
    </location>
</feature>
<keyword evidence="6 7" id="KW-0472">Membrane</keyword>
<feature type="transmembrane region" description="Helical" evidence="7">
    <location>
        <begin position="131"/>
        <end position="156"/>
    </location>
</feature>
<evidence type="ECO:0000256" key="5">
    <source>
        <dbReference type="ARBA" id="ARBA00022989"/>
    </source>
</evidence>
<dbReference type="Proteomes" id="UP000320653">
    <property type="component" value="Unassembled WGS sequence"/>
</dbReference>
<feature type="transmembrane region" description="Helical" evidence="7">
    <location>
        <begin position="237"/>
        <end position="263"/>
    </location>
</feature>
<dbReference type="Gene3D" id="1.10.3720.10">
    <property type="entry name" value="MetI-like"/>
    <property type="match status" value="1"/>
</dbReference>
<feature type="transmembrane region" description="Helical" evidence="7">
    <location>
        <begin position="12"/>
        <end position="30"/>
    </location>
</feature>
<comment type="caution">
    <text evidence="9">The sequence shown here is derived from an EMBL/GenBank/DDBJ whole genome shotgun (WGS) entry which is preliminary data.</text>
</comment>
<dbReference type="Pfam" id="PF00528">
    <property type="entry name" value="BPD_transp_1"/>
    <property type="match status" value="1"/>
</dbReference>
<evidence type="ECO:0000256" key="3">
    <source>
        <dbReference type="ARBA" id="ARBA00022475"/>
    </source>
</evidence>
<dbReference type="RefSeq" id="WP_145631301.1">
    <property type="nucleotide sequence ID" value="NZ_VIWP01000001.1"/>
</dbReference>
<keyword evidence="3" id="KW-1003">Cell membrane</keyword>
<comment type="similarity">
    <text evidence="7">Belongs to the binding-protein-dependent transport system permease family.</text>
</comment>
<dbReference type="PANTHER" id="PTHR43163">
    <property type="entry name" value="DIPEPTIDE TRANSPORT SYSTEM PERMEASE PROTEIN DPPB-RELATED"/>
    <property type="match status" value="1"/>
</dbReference>
<feature type="transmembrane region" description="Helical" evidence="7">
    <location>
        <begin position="283"/>
        <end position="309"/>
    </location>
</feature>
<evidence type="ECO:0000256" key="7">
    <source>
        <dbReference type="RuleBase" id="RU363032"/>
    </source>
</evidence>
<dbReference type="Pfam" id="PF19300">
    <property type="entry name" value="BPD_transp_1_N"/>
    <property type="match status" value="1"/>
</dbReference>
<evidence type="ECO:0000256" key="4">
    <source>
        <dbReference type="ARBA" id="ARBA00022692"/>
    </source>
</evidence>
<dbReference type="OrthoDB" id="9807402at2"/>
<reference evidence="9 10" key="1">
    <citation type="submission" date="2019-06" db="EMBL/GenBank/DDBJ databases">
        <title>Sorghum-associated microbial communities from plants grown in Nebraska, USA.</title>
        <authorList>
            <person name="Schachtman D."/>
        </authorList>
    </citation>
    <scope>NUCLEOTIDE SEQUENCE [LARGE SCALE GENOMIC DNA]</scope>
    <source>
        <strain evidence="9 10">1225</strain>
    </source>
</reference>
<keyword evidence="4 7" id="KW-0812">Transmembrane</keyword>
<evidence type="ECO:0000259" key="8">
    <source>
        <dbReference type="PROSITE" id="PS50928"/>
    </source>
</evidence>